<evidence type="ECO:0000256" key="1">
    <source>
        <dbReference type="SAM" id="Phobius"/>
    </source>
</evidence>
<dbReference type="Gene3D" id="1.10.287.70">
    <property type="match status" value="1"/>
</dbReference>
<keyword evidence="1" id="KW-0812">Transmembrane</keyword>
<evidence type="ECO:0000313" key="3">
    <source>
        <dbReference type="EMBL" id="HFN01536.1"/>
    </source>
</evidence>
<dbReference type="Pfam" id="PF07885">
    <property type="entry name" value="Ion_trans_2"/>
    <property type="match status" value="1"/>
</dbReference>
<feature type="transmembrane region" description="Helical" evidence="1">
    <location>
        <begin position="135"/>
        <end position="155"/>
    </location>
</feature>
<feature type="transmembrane region" description="Helical" evidence="1">
    <location>
        <begin position="6"/>
        <end position="25"/>
    </location>
</feature>
<keyword evidence="3" id="KW-0407">Ion channel</keyword>
<name>A0A7C3PJM8_9CYAN</name>
<accession>A0A7C3PJM8</accession>
<keyword evidence="3" id="KW-0813">Transport</keyword>
<reference evidence="3" key="1">
    <citation type="journal article" date="2020" name="mSystems">
        <title>Genome- and Community-Level Interaction Insights into Carbon Utilization and Element Cycling Functions of Hydrothermarchaeota in Hydrothermal Sediment.</title>
        <authorList>
            <person name="Zhou Z."/>
            <person name="Liu Y."/>
            <person name="Xu W."/>
            <person name="Pan J."/>
            <person name="Luo Z.H."/>
            <person name="Li M."/>
        </authorList>
    </citation>
    <scope>NUCLEOTIDE SEQUENCE [LARGE SCALE GENOMIC DNA]</scope>
    <source>
        <strain evidence="3">SpSt-418</strain>
    </source>
</reference>
<keyword evidence="1" id="KW-1133">Transmembrane helix</keyword>
<feature type="domain" description="Potassium channel" evidence="2">
    <location>
        <begin position="89"/>
        <end position="159"/>
    </location>
</feature>
<feature type="transmembrane region" description="Helical" evidence="1">
    <location>
        <begin position="110"/>
        <end position="128"/>
    </location>
</feature>
<keyword evidence="3" id="KW-0406">Ion transport</keyword>
<organism evidence="3">
    <name type="scientific">Oscillatoriales cyanobacterium SpSt-418</name>
    <dbReference type="NCBI Taxonomy" id="2282169"/>
    <lineage>
        <taxon>Bacteria</taxon>
        <taxon>Bacillati</taxon>
        <taxon>Cyanobacteriota</taxon>
        <taxon>Cyanophyceae</taxon>
        <taxon>Oscillatoriophycideae</taxon>
        <taxon>Oscillatoriales</taxon>
    </lineage>
</organism>
<dbReference type="EMBL" id="DSRU01000418">
    <property type="protein sequence ID" value="HFN01536.1"/>
    <property type="molecule type" value="Genomic_DNA"/>
</dbReference>
<protein>
    <submittedName>
        <fullName evidence="3">Two pore domain potassium channel family protein</fullName>
    </submittedName>
</protein>
<dbReference type="AlphaFoldDB" id="A0A7C3PJM8"/>
<dbReference type="GO" id="GO:0034220">
    <property type="term" value="P:monoatomic ion transmembrane transport"/>
    <property type="evidence" value="ECO:0007669"/>
    <property type="project" value="UniProtKB-KW"/>
</dbReference>
<comment type="caution">
    <text evidence="3">The sequence shown here is derived from an EMBL/GenBank/DDBJ whole genome shotgun (WGS) entry which is preliminary data.</text>
</comment>
<dbReference type="SUPFAM" id="SSF81324">
    <property type="entry name" value="Voltage-gated potassium channels"/>
    <property type="match status" value="1"/>
</dbReference>
<sequence length="368" mass="41820">MQVFLQFLGAVLACIALMDIFVTVLHPRTDNSLLSLRTARGVWWLFRVMAQKMRKGRGRFLSYAGPIIIVAIIGVWVLLLLLGFALMVWPELGSAIQATQRETPTDFFTAIYYAGFSLATLGTGDLIPQTATYRLLIILKSILGFSVFTLVLSYVTSVYSNLTNRNTFALSLHHRTADTADSAELLARLAADNNILTLHQDISQIAQDLIHLLESNNSYPVLFYFRYRQIYYTLPRILYLTMDVATLLKTAFDPEKYRSVTNSSGAVELWYGGNHMLEELCRSLVPKVHVKRQDSLEAHWRSHYFQALKRLEAEGIKTISDPEAGADSYVALRHQWAPNLEKLIHYMGYESSKIFDAEFCKVDCRTQD</sequence>
<gene>
    <name evidence="3" type="ORF">ENR64_28085</name>
</gene>
<dbReference type="InterPro" id="IPR013099">
    <property type="entry name" value="K_chnl_dom"/>
</dbReference>
<evidence type="ECO:0000259" key="2">
    <source>
        <dbReference type="Pfam" id="PF07885"/>
    </source>
</evidence>
<proteinExistence type="predicted"/>
<feature type="transmembrane region" description="Helical" evidence="1">
    <location>
        <begin position="60"/>
        <end position="90"/>
    </location>
</feature>
<keyword evidence="1" id="KW-0472">Membrane</keyword>